<dbReference type="RefSeq" id="WP_118263234.1">
    <property type="nucleotide sequence ID" value="NZ_JAAIMT010000006.1"/>
</dbReference>
<reference evidence="7" key="2">
    <citation type="journal article" date="2020" name="Cell Host Microbe">
        <title>Functional and Genomic Variation between Human-Derived Isolates of Lachnospiraceae Reveals Inter- and Intra-Species Diversity.</title>
        <authorList>
            <person name="Sorbara M.T."/>
            <person name="Littmann E.R."/>
            <person name="Fontana E."/>
            <person name="Moody T.U."/>
            <person name="Kohout C.E."/>
            <person name="Gjonbalaj M."/>
            <person name="Eaton V."/>
            <person name="Seok R."/>
            <person name="Leiner I.M."/>
            <person name="Pamer E.G."/>
        </authorList>
    </citation>
    <scope>NUCLEOTIDE SEQUENCE</scope>
    <source>
        <strain evidence="7">MSK.22.53</strain>
    </source>
</reference>
<dbReference type="EMBL" id="JAJBNC010000009">
    <property type="protein sequence ID" value="MCB5493490.1"/>
    <property type="molecule type" value="Genomic_DNA"/>
</dbReference>
<evidence type="ECO:0000259" key="4">
    <source>
        <dbReference type="Pfam" id="PF17137"/>
    </source>
</evidence>
<dbReference type="GO" id="GO:0030246">
    <property type="term" value="F:carbohydrate binding"/>
    <property type="evidence" value="ECO:0007669"/>
    <property type="project" value="InterPro"/>
</dbReference>
<proteinExistence type="inferred from homology"/>
<dbReference type="InterPro" id="IPR048395">
    <property type="entry name" value="Glyco_hydro_31_C"/>
</dbReference>
<dbReference type="InterPro" id="IPR013780">
    <property type="entry name" value="Glyco_hydro_b"/>
</dbReference>
<dbReference type="CDD" id="cd14752">
    <property type="entry name" value="GH31_N"/>
    <property type="match status" value="1"/>
</dbReference>
<gene>
    <name evidence="8" type="ORF">DW270_13530</name>
    <name evidence="7" type="ORF">G4958_08735</name>
    <name evidence="6" type="ORF">LIQ10_07005</name>
</gene>
<feature type="domain" description="DUF5110" evidence="4">
    <location>
        <begin position="688"/>
        <end position="750"/>
    </location>
</feature>
<dbReference type="SUPFAM" id="SSF74650">
    <property type="entry name" value="Galactose mutarotase-like"/>
    <property type="match status" value="1"/>
</dbReference>
<dbReference type="EMBL" id="QRIA01000023">
    <property type="protein sequence ID" value="RHG16249.1"/>
    <property type="molecule type" value="Genomic_DNA"/>
</dbReference>
<protein>
    <submittedName>
        <fullName evidence="8">DUF5110 domain-containing protein</fullName>
    </submittedName>
</protein>
<dbReference type="InterPro" id="IPR000322">
    <property type="entry name" value="Glyco_hydro_31_TIM"/>
</dbReference>
<dbReference type="PANTHER" id="PTHR43863">
    <property type="entry name" value="HYDROLASE, PUTATIVE (AFU_ORTHOLOGUE AFUA_1G03140)-RELATED"/>
    <property type="match status" value="1"/>
</dbReference>
<keyword evidence="2" id="KW-0378">Hydrolase</keyword>
<dbReference type="InterPro" id="IPR051816">
    <property type="entry name" value="Glycosyl_Hydrolase_31"/>
</dbReference>
<dbReference type="EMBL" id="JAAIRM010000013">
    <property type="protein sequence ID" value="NSI19430.1"/>
    <property type="molecule type" value="Genomic_DNA"/>
</dbReference>
<evidence type="ECO:0000256" key="1">
    <source>
        <dbReference type="ARBA" id="ARBA00007806"/>
    </source>
</evidence>
<reference evidence="6" key="4">
    <citation type="submission" date="2021-10" db="EMBL/GenBank/DDBJ databases">
        <title>Collection of gut derived symbiotic bacterial strains cultured from healthy donors.</title>
        <authorList>
            <person name="Lin H."/>
            <person name="Littmann E."/>
            <person name="Claire K."/>
            <person name="Pamer E."/>
        </authorList>
    </citation>
    <scope>NUCLEOTIDE SEQUENCE</scope>
    <source>
        <strain evidence="6">MSK.23.4</strain>
    </source>
</reference>
<evidence type="ECO:0000313" key="9">
    <source>
        <dbReference type="Proteomes" id="UP000285697"/>
    </source>
</evidence>
<reference evidence="8 9" key="1">
    <citation type="submission" date="2018-08" db="EMBL/GenBank/DDBJ databases">
        <title>A genome reference for cultivated species of the human gut microbiota.</title>
        <authorList>
            <person name="Zou Y."/>
            <person name="Xue W."/>
            <person name="Luo G."/>
        </authorList>
    </citation>
    <scope>NUCLEOTIDE SEQUENCE [LARGE SCALE GENOMIC DNA]</scope>
    <source>
        <strain evidence="8 9">AM22-7AC</strain>
    </source>
</reference>
<dbReference type="Pfam" id="PF21365">
    <property type="entry name" value="Glyco_hydro_31_3rd"/>
    <property type="match status" value="1"/>
</dbReference>
<evidence type="ECO:0000256" key="2">
    <source>
        <dbReference type="RuleBase" id="RU361185"/>
    </source>
</evidence>
<accession>A0A414SB05</accession>
<dbReference type="AlphaFoldDB" id="A0A414SB05"/>
<feature type="domain" description="Glycoside hydrolase family 31 TIM barrel" evidence="3">
    <location>
        <begin position="218"/>
        <end position="570"/>
    </location>
</feature>
<dbReference type="SUPFAM" id="SSF51445">
    <property type="entry name" value="(Trans)glycosidases"/>
    <property type="match status" value="1"/>
</dbReference>
<dbReference type="Gene3D" id="3.20.20.80">
    <property type="entry name" value="Glycosidases"/>
    <property type="match status" value="1"/>
</dbReference>
<dbReference type="Pfam" id="PF17137">
    <property type="entry name" value="DUF5110"/>
    <property type="match status" value="1"/>
</dbReference>
<keyword evidence="2" id="KW-0326">Glycosidase</keyword>
<comment type="caution">
    <text evidence="8">The sequence shown here is derived from an EMBL/GenBank/DDBJ whole genome shotgun (WGS) entry which is preliminary data.</text>
</comment>
<dbReference type="Proteomes" id="UP001297422">
    <property type="component" value="Unassembled WGS sequence"/>
</dbReference>
<reference evidence="7" key="3">
    <citation type="submission" date="2020-02" db="EMBL/GenBank/DDBJ databases">
        <authorList>
            <person name="Littmann E."/>
            <person name="Sorbara M."/>
        </authorList>
    </citation>
    <scope>NUCLEOTIDE SEQUENCE</scope>
    <source>
        <strain evidence="7">MSK.22.53</strain>
    </source>
</reference>
<dbReference type="Gene3D" id="2.60.40.1760">
    <property type="entry name" value="glycosyl hydrolase (family 31)"/>
    <property type="match status" value="1"/>
</dbReference>
<dbReference type="Proteomes" id="UP000285697">
    <property type="component" value="Unassembled WGS sequence"/>
</dbReference>
<dbReference type="GO" id="GO:0004553">
    <property type="term" value="F:hydrolase activity, hydrolyzing O-glycosyl compounds"/>
    <property type="evidence" value="ECO:0007669"/>
    <property type="project" value="InterPro"/>
</dbReference>
<feature type="domain" description="Glycosyl hydrolase family 31 C-terminal" evidence="5">
    <location>
        <begin position="579"/>
        <end position="676"/>
    </location>
</feature>
<evidence type="ECO:0000259" key="5">
    <source>
        <dbReference type="Pfam" id="PF21365"/>
    </source>
</evidence>
<comment type="similarity">
    <text evidence="1 2">Belongs to the glycosyl hydrolase 31 family.</text>
</comment>
<dbReference type="Pfam" id="PF01055">
    <property type="entry name" value="Glyco_hydro_31_2nd"/>
    <property type="match status" value="1"/>
</dbReference>
<sequence>MEALIQAIDRNILKVVYREGKKEHKSGAQILPETEADRTQACQICAGQAEGELVFQTEEGIFARQTEVELIPKEVFRYTFSGNAPVIVTKKTIDGERAFVENADTVKVADAYEGRIAFRLSQDEAIYGLGQQENGVYNYRNVKEYLYQNNMKIPMPVILSSRQYAILFDAGCMFTYEEKAGKMTFTFDAVDDLTYYVIKGDCMDELVKGIRTLTGKAVMLPKWAFGYVQSKERYKTQEEILTTAEEFQKRDIPVSCLVLDWHSWEEGKWGNKIFDKSRFPDAKAMVEELHKKGIAFMISVWPNMNQGTENNEEMAKAGKLLMNLSTYDAFDEEARDLYWEQCERELFAAGTDAWWCDSTEPFTPDWNGAVKRPDETRYQMAKDSTNQYLDARESNLFALKHAQGIYEHQRAVCSQKRVANLTRSGSLGSQRYGTILWSGDIAATWDVLKNQIAEGLSISMSGIPYWTLDAGAFFTGTLECWRKFINDPQAKGPQPWFWHGLFEKGVEDLGYRELYVRWLQFSTYLPMMRSHGTDTPREPWQFGEAGSVYYDTIVKYIRKRYAMLPYTYSLAWKVYRDDYTMLRSLMFDFAQDEAVKELKEEFMYGPSYLVCPVTDPMEYGPESTPIATSGKVEIYLPKGADWYAEETEQYFEGGQKLLVEAGVDTMPVFIRAGSVIPKASQATGSMDELHVYAGADGSFELYEDGGEDYEYESGVYSLITFRWEDSRRKLCVKAEKTEFGYPEKFEVFLHEKGTVQKQEVVWDGTGTEILL</sequence>
<dbReference type="Proteomes" id="UP001296643">
    <property type="component" value="Unassembled WGS sequence"/>
</dbReference>
<dbReference type="Gene3D" id="2.60.40.1180">
    <property type="entry name" value="Golgi alpha-mannosidase II"/>
    <property type="match status" value="2"/>
</dbReference>
<dbReference type="PANTHER" id="PTHR43863:SF2">
    <property type="entry name" value="MALTASE-GLUCOAMYLASE"/>
    <property type="match status" value="1"/>
</dbReference>
<evidence type="ECO:0000313" key="6">
    <source>
        <dbReference type="EMBL" id="MCB5493490.1"/>
    </source>
</evidence>
<dbReference type="SUPFAM" id="SSF51011">
    <property type="entry name" value="Glycosyl hydrolase domain"/>
    <property type="match status" value="1"/>
</dbReference>
<name>A0A414SB05_MEDGN</name>
<dbReference type="GO" id="GO:0005975">
    <property type="term" value="P:carbohydrate metabolic process"/>
    <property type="evidence" value="ECO:0007669"/>
    <property type="project" value="InterPro"/>
</dbReference>
<evidence type="ECO:0000259" key="3">
    <source>
        <dbReference type="Pfam" id="PF01055"/>
    </source>
</evidence>
<dbReference type="InterPro" id="IPR011013">
    <property type="entry name" value="Gal_mutarotase_sf_dom"/>
</dbReference>
<evidence type="ECO:0000313" key="7">
    <source>
        <dbReference type="EMBL" id="NSI19430.1"/>
    </source>
</evidence>
<dbReference type="InterPro" id="IPR017853">
    <property type="entry name" value="GH"/>
</dbReference>
<dbReference type="InterPro" id="IPR033403">
    <property type="entry name" value="DUF5110"/>
</dbReference>
<organism evidence="8 9">
    <name type="scientific">Mediterraneibacter gnavus</name>
    <name type="common">Ruminococcus gnavus</name>
    <dbReference type="NCBI Taxonomy" id="33038"/>
    <lineage>
        <taxon>Bacteria</taxon>
        <taxon>Bacillati</taxon>
        <taxon>Bacillota</taxon>
        <taxon>Clostridia</taxon>
        <taxon>Lachnospirales</taxon>
        <taxon>Lachnospiraceae</taxon>
        <taxon>Mediterraneibacter</taxon>
    </lineage>
</organism>
<dbReference type="CDD" id="cd06591">
    <property type="entry name" value="GH31_xylosidase_XylS"/>
    <property type="match status" value="1"/>
</dbReference>
<evidence type="ECO:0000313" key="8">
    <source>
        <dbReference type="EMBL" id="RHG16249.1"/>
    </source>
</evidence>